<gene>
    <name evidence="5" type="ORF">AV649_10410</name>
</gene>
<dbReference type="AlphaFoldDB" id="A0A0J5V918"/>
<evidence type="ECO:0000256" key="4">
    <source>
        <dbReference type="ARBA" id="ARBA00023136"/>
    </source>
</evidence>
<dbReference type="OrthoDB" id="1809613at2"/>
<dbReference type="PATRIC" id="fig|189381.10.peg.3341"/>
<evidence type="ECO:0000256" key="2">
    <source>
        <dbReference type="ARBA" id="ARBA00022692"/>
    </source>
</evidence>
<dbReference type="PANTHER" id="PTHR37306:SF1">
    <property type="entry name" value="COLICIN V PRODUCTION PROTEIN"/>
    <property type="match status" value="1"/>
</dbReference>
<evidence type="ECO:0000256" key="3">
    <source>
        <dbReference type="ARBA" id="ARBA00022989"/>
    </source>
</evidence>
<comment type="caution">
    <text evidence="5">The sequence shown here is derived from an EMBL/GenBank/DDBJ whole genome shotgun (WGS) entry which is preliminary data.</text>
</comment>
<dbReference type="InterPro" id="IPR003825">
    <property type="entry name" value="Colicin-V_CvpA"/>
</dbReference>
<dbReference type="EMBL" id="LQQY01000047">
    <property type="protein sequence ID" value="KZE43602.1"/>
    <property type="molecule type" value="Genomic_DNA"/>
</dbReference>
<comment type="subcellular location">
    <subcellularLocation>
        <location evidence="1">Membrane</location>
        <topology evidence="1">Multi-pass membrane protein</topology>
    </subcellularLocation>
</comment>
<keyword evidence="2" id="KW-0812">Transmembrane</keyword>
<evidence type="ECO:0000313" key="5">
    <source>
        <dbReference type="EMBL" id="KZE43602.1"/>
    </source>
</evidence>
<dbReference type="Proteomes" id="UP000076510">
    <property type="component" value="Unassembled WGS sequence"/>
</dbReference>
<dbReference type="GO" id="GO:0009403">
    <property type="term" value="P:toxin biosynthetic process"/>
    <property type="evidence" value="ECO:0007669"/>
    <property type="project" value="InterPro"/>
</dbReference>
<dbReference type="PANTHER" id="PTHR37306">
    <property type="entry name" value="COLICIN V PRODUCTION PROTEIN"/>
    <property type="match status" value="1"/>
</dbReference>
<dbReference type="GO" id="GO:0016020">
    <property type="term" value="C:membrane"/>
    <property type="evidence" value="ECO:0007669"/>
    <property type="project" value="UniProtKB-SubCell"/>
</dbReference>
<proteinExistence type="predicted"/>
<protein>
    <submittedName>
        <fullName evidence="5">Uncharacterized protein</fullName>
    </submittedName>
</protein>
<organism evidence="5 6">
    <name type="scientific">Rossellomorea marisflavi</name>
    <dbReference type="NCBI Taxonomy" id="189381"/>
    <lineage>
        <taxon>Bacteria</taxon>
        <taxon>Bacillati</taxon>
        <taxon>Bacillota</taxon>
        <taxon>Bacilli</taxon>
        <taxon>Bacillales</taxon>
        <taxon>Bacillaceae</taxon>
        <taxon>Rossellomorea</taxon>
    </lineage>
</organism>
<dbReference type="Pfam" id="PF02674">
    <property type="entry name" value="Colicin_V"/>
    <property type="match status" value="1"/>
</dbReference>
<evidence type="ECO:0000256" key="1">
    <source>
        <dbReference type="ARBA" id="ARBA00004141"/>
    </source>
</evidence>
<sequence>MLDIILLVLLLFGFLIGLKRGFILQVIHIFGFIASFIVAYLYYDQLAPKLTLWIPYPNLDDQMALKMIFQAGNMEDAYYRVIAFTIIFIAVRIILQIIGSMLDFVAHLPILKQVNKLGGGLLGFAETYLILLILLFIGALLPMDSVQSAIQGSFLGQGMVKNTPIFSDMIQSWWMGKSA</sequence>
<keyword evidence="4" id="KW-0472">Membrane</keyword>
<dbReference type="RefSeq" id="WP_048006299.1">
    <property type="nucleotide sequence ID" value="NZ_CAXQIX010000036.1"/>
</dbReference>
<name>A0A0J5V918_9BACI</name>
<reference evidence="6" key="1">
    <citation type="submission" date="2016-01" db="EMBL/GenBank/DDBJ databases">
        <title>Whole genome sequencing of Bhargavaea cecembensis T14.</title>
        <authorList>
            <person name="Hong K.W."/>
        </authorList>
    </citation>
    <scope>NUCLEOTIDE SEQUENCE [LARGE SCALE GENOMIC DNA]</scope>
    <source>
        <strain evidence="6">M19</strain>
    </source>
</reference>
<keyword evidence="3" id="KW-1133">Transmembrane helix</keyword>
<evidence type="ECO:0000313" key="6">
    <source>
        <dbReference type="Proteomes" id="UP000076510"/>
    </source>
</evidence>
<accession>A0A0J5V918</accession>